<evidence type="ECO:0000259" key="5">
    <source>
        <dbReference type="PROSITE" id="PS50887"/>
    </source>
</evidence>
<keyword evidence="7" id="KW-1185">Reference proteome</keyword>
<dbReference type="PANTHER" id="PTHR45138">
    <property type="entry name" value="REGULATORY COMPONENTS OF SENSORY TRANSDUCTION SYSTEM"/>
    <property type="match status" value="1"/>
</dbReference>
<dbReference type="InterPro" id="IPR043128">
    <property type="entry name" value="Rev_trsase/Diguanyl_cyclase"/>
</dbReference>
<comment type="caution">
    <text evidence="6">The sequence shown here is derived from an EMBL/GenBank/DDBJ whole genome shotgun (WGS) entry which is preliminary data.</text>
</comment>
<dbReference type="CDD" id="cd01949">
    <property type="entry name" value="GGDEF"/>
    <property type="match status" value="1"/>
</dbReference>
<dbReference type="SUPFAM" id="SSF55073">
    <property type="entry name" value="Nucleotide cyclase"/>
    <property type="match status" value="1"/>
</dbReference>
<evidence type="ECO:0000256" key="2">
    <source>
        <dbReference type="ARBA" id="ARBA00012528"/>
    </source>
</evidence>
<comment type="cofactor">
    <cofactor evidence="1">
        <name>Mg(2+)</name>
        <dbReference type="ChEBI" id="CHEBI:18420"/>
    </cofactor>
</comment>
<gene>
    <name evidence="6" type="ORF">FWJ25_08490</name>
</gene>
<evidence type="ECO:0000256" key="1">
    <source>
        <dbReference type="ARBA" id="ARBA00001946"/>
    </source>
</evidence>
<proteinExistence type="predicted"/>
<dbReference type="PANTHER" id="PTHR45138:SF9">
    <property type="entry name" value="DIGUANYLATE CYCLASE DGCM-RELATED"/>
    <property type="match status" value="1"/>
</dbReference>
<comment type="catalytic activity">
    <reaction evidence="3">
        <text>2 GTP = 3',3'-c-di-GMP + 2 diphosphate</text>
        <dbReference type="Rhea" id="RHEA:24898"/>
        <dbReference type="ChEBI" id="CHEBI:33019"/>
        <dbReference type="ChEBI" id="CHEBI:37565"/>
        <dbReference type="ChEBI" id="CHEBI:58805"/>
        <dbReference type="EC" id="2.7.7.65"/>
    </reaction>
</comment>
<dbReference type="GO" id="GO:0052621">
    <property type="term" value="F:diguanylate cyclase activity"/>
    <property type="evidence" value="ECO:0007669"/>
    <property type="project" value="UniProtKB-EC"/>
</dbReference>
<dbReference type="InterPro" id="IPR029787">
    <property type="entry name" value="Nucleotide_cyclase"/>
</dbReference>
<dbReference type="RefSeq" id="WP_149599833.1">
    <property type="nucleotide sequence ID" value="NZ_VTUU01000003.1"/>
</dbReference>
<keyword evidence="4" id="KW-1133">Transmembrane helix</keyword>
<reference evidence="6 7" key="1">
    <citation type="submission" date="2019-08" db="EMBL/GenBank/DDBJ databases">
        <title>Marinobacter ZYF650 sp. nov., a marine bacterium isolated from seawater of the Mariana trench.</title>
        <authorList>
            <person name="Ahmad W."/>
        </authorList>
    </citation>
    <scope>NUCLEOTIDE SEQUENCE [LARGE SCALE GENOMIC DNA]</scope>
    <source>
        <strain evidence="6 7">ZYF650</strain>
    </source>
</reference>
<evidence type="ECO:0000313" key="7">
    <source>
        <dbReference type="Proteomes" id="UP000323161"/>
    </source>
</evidence>
<keyword evidence="4" id="KW-0472">Membrane</keyword>
<name>A0A5B0VIP9_9GAMM</name>
<dbReference type="InterPro" id="IPR050469">
    <property type="entry name" value="Diguanylate_Cyclase"/>
</dbReference>
<feature type="domain" description="GGDEF" evidence="5">
    <location>
        <begin position="220"/>
        <end position="353"/>
    </location>
</feature>
<dbReference type="SMART" id="SM00267">
    <property type="entry name" value="GGDEF"/>
    <property type="match status" value="1"/>
</dbReference>
<feature type="transmembrane region" description="Helical" evidence="4">
    <location>
        <begin position="27"/>
        <end position="46"/>
    </location>
</feature>
<dbReference type="Pfam" id="PF20966">
    <property type="entry name" value="MASE6"/>
    <property type="match status" value="1"/>
</dbReference>
<accession>A0A5B0VIP9</accession>
<dbReference type="PROSITE" id="PS50887">
    <property type="entry name" value="GGDEF"/>
    <property type="match status" value="1"/>
</dbReference>
<evidence type="ECO:0000256" key="3">
    <source>
        <dbReference type="ARBA" id="ARBA00034247"/>
    </source>
</evidence>
<dbReference type="AlphaFoldDB" id="A0A5B0VIP9"/>
<organism evidence="6 7">
    <name type="scientific">Marinobacter salinexigens</name>
    <dbReference type="NCBI Taxonomy" id="2919747"/>
    <lineage>
        <taxon>Bacteria</taxon>
        <taxon>Pseudomonadati</taxon>
        <taxon>Pseudomonadota</taxon>
        <taxon>Gammaproteobacteria</taxon>
        <taxon>Pseudomonadales</taxon>
        <taxon>Marinobacteraceae</taxon>
        <taxon>Marinobacter</taxon>
    </lineage>
</organism>
<feature type="transmembrane region" description="Helical" evidence="4">
    <location>
        <begin position="52"/>
        <end position="71"/>
    </location>
</feature>
<sequence length="370" mass="41258">MNCPRHTDLVATLEHSRSGLRDSHRRSLMRVLFAVTGSALLPFAFLQMINGFWWVGASELAASTTLFYGMVRLRTTPHLQQWIYLYLVTLFSFFLVIMLLPEASVAAFVWVLMMPVLSYLLLGKHEGMILSVPFMLLGGVIYFIHLGNVGSASRMIDLLNLVLCGALMQWFIHLYEVKREEAEQRLVDMAQTDALTGLANRSSFQSTLGRTIAECERSGTGFALVVMDIDHFKLVNDTLGHDAGDHVLKHIAVSLNERLRGTDFVGRLGGEEFGLILRDVKPADAFELMDELRQRIASRTMSYGEADVRVTASFGIAQWPDHGREMETLFSIADRCLYSGKRSGRNRVAGADMANHAPARQGDLLAGSSR</sequence>
<dbReference type="Pfam" id="PF00990">
    <property type="entry name" value="GGDEF"/>
    <property type="match status" value="1"/>
</dbReference>
<dbReference type="FunFam" id="3.30.70.270:FF:000001">
    <property type="entry name" value="Diguanylate cyclase domain protein"/>
    <property type="match status" value="1"/>
</dbReference>
<feature type="transmembrane region" description="Helical" evidence="4">
    <location>
        <begin position="83"/>
        <end position="100"/>
    </location>
</feature>
<feature type="transmembrane region" description="Helical" evidence="4">
    <location>
        <begin position="129"/>
        <end position="146"/>
    </location>
</feature>
<dbReference type="EMBL" id="VTUU01000003">
    <property type="protein sequence ID" value="KAA1174268.1"/>
    <property type="molecule type" value="Genomic_DNA"/>
</dbReference>
<dbReference type="InterPro" id="IPR000160">
    <property type="entry name" value="GGDEF_dom"/>
</dbReference>
<protein>
    <recommendedName>
        <fullName evidence="2">diguanylate cyclase</fullName>
        <ecNumber evidence="2">2.7.7.65</ecNumber>
    </recommendedName>
</protein>
<dbReference type="EC" id="2.7.7.65" evidence="2"/>
<keyword evidence="4" id="KW-0812">Transmembrane</keyword>
<dbReference type="NCBIfam" id="TIGR00254">
    <property type="entry name" value="GGDEF"/>
    <property type="match status" value="1"/>
</dbReference>
<dbReference type="InterPro" id="IPR048435">
    <property type="entry name" value="MASE6"/>
</dbReference>
<dbReference type="Proteomes" id="UP000323161">
    <property type="component" value="Unassembled WGS sequence"/>
</dbReference>
<evidence type="ECO:0000256" key="4">
    <source>
        <dbReference type="SAM" id="Phobius"/>
    </source>
</evidence>
<feature type="transmembrane region" description="Helical" evidence="4">
    <location>
        <begin position="106"/>
        <end position="122"/>
    </location>
</feature>
<dbReference type="Gene3D" id="3.30.70.270">
    <property type="match status" value="1"/>
</dbReference>
<evidence type="ECO:0000313" key="6">
    <source>
        <dbReference type="EMBL" id="KAA1174268.1"/>
    </source>
</evidence>